<dbReference type="InterPro" id="IPR051274">
    <property type="entry name" value="3-5_Exoribonuclease"/>
</dbReference>
<dbReference type="Gene3D" id="3.30.420.10">
    <property type="entry name" value="Ribonuclease H-like superfamily/Ribonuclease H"/>
    <property type="match status" value="1"/>
</dbReference>
<sequence length="152" mass="16842">MANRYRCPFQNLLILDFKTTSEENNFDFPTEIIQISASVLNIRDKLIREDLTFNTFVRPVINPVLSEYCSRLTGSQLSCSNCLQELLSGGEIIVLVVASVTLRLMHSRSQRLFQGDCCGSEDDVRSTALTNSGDVDFGIPTPLASDDVVTTS</sequence>
<dbReference type="STRING" id="1611254.A0A2G5SG84"/>
<dbReference type="OrthoDB" id="5775694at2759"/>
<dbReference type="AlphaFoldDB" id="A0A2G5SG84"/>
<name>A0A2G5SG84_9PELO</name>
<evidence type="ECO:0000313" key="1">
    <source>
        <dbReference type="EMBL" id="PIC14060.1"/>
    </source>
</evidence>
<reference evidence="2" key="1">
    <citation type="submission" date="2017-10" db="EMBL/GenBank/DDBJ databases">
        <title>Rapid genome shrinkage in a self-fertile nematode reveals novel sperm competition proteins.</title>
        <authorList>
            <person name="Yin D."/>
            <person name="Schwarz E.M."/>
            <person name="Thomas C.G."/>
            <person name="Felde R.L."/>
            <person name="Korf I.F."/>
            <person name="Cutter A.D."/>
            <person name="Schartner C.M."/>
            <person name="Ralston E.J."/>
            <person name="Meyer B.J."/>
            <person name="Haag E.S."/>
        </authorList>
    </citation>
    <scope>NUCLEOTIDE SEQUENCE [LARGE SCALE GENOMIC DNA]</scope>
    <source>
        <strain evidence="2">JU1422</strain>
    </source>
</reference>
<dbReference type="PANTHER" id="PTHR23044">
    <property type="entry name" value="3'-5' EXONUCLEASE ERI1-RELATED"/>
    <property type="match status" value="1"/>
</dbReference>
<dbReference type="GO" id="GO:0005737">
    <property type="term" value="C:cytoplasm"/>
    <property type="evidence" value="ECO:0007669"/>
    <property type="project" value="TreeGrafter"/>
</dbReference>
<dbReference type="Proteomes" id="UP000230233">
    <property type="component" value="Unassembled WGS sequence"/>
</dbReference>
<organism evidence="1 2">
    <name type="scientific">Caenorhabditis nigoni</name>
    <dbReference type="NCBI Taxonomy" id="1611254"/>
    <lineage>
        <taxon>Eukaryota</taxon>
        <taxon>Metazoa</taxon>
        <taxon>Ecdysozoa</taxon>
        <taxon>Nematoda</taxon>
        <taxon>Chromadorea</taxon>
        <taxon>Rhabditida</taxon>
        <taxon>Rhabditina</taxon>
        <taxon>Rhabditomorpha</taxon>
        <taxon>Rhabditoidea</taxon>
        <taxon>Rhabditidae</taxon>
        <taxon>Peloderinae</taxon>
        <taxon>Caenorhabditis</taxon>
    </lineage>
</organism>
<keyword evidence="2" id="KW-1185">Reference proteome</keyword>
<dbReference type="PANTHER" id="PTHR23044:SF4">
    <property type="entry name" value="CELL DEATH-RELATED NUCLEASE 4"/>
    <property type="match status" value="1"/>
</dbReference>
<gene>
    <name evidence="1" type="ORF">B9Z55_027361</name>
</gene>
<dbReference type="SUPFAM" id="SSF53098">
    <property type="entry name" value="Ribonuclease H-like"/>
    <property type="match status" value="1"/>
</dbReference>
<comment type="caution">
    <text evidence="1">The sequence shown here is derived from an EMBL/GenBank/DDBJ whole genome shotgun (WGS) entry which is preliminary data.</text>
</comment>
<dbReference type="InterPro" id="IPR036397">
    <property type="entry name" value="RNaseH_sf"/>
</dbReference>
<proteinExistence type="predicted"/>
<dbReference type="GO" id="GO:0003676">
    <property type="term" value="F:nucleic acid binding"/>
    <property type="evidence" value="ECO:0007669"/>
    <property type="project" value="InterPro"/>
</dbReference>
<evidence type="ECO:0000313" key="2">
    <source>
        <dbReference type="Proteomes" id="UP000230233"/>
    </source>
</evidence>
<dbReference type="InterPro" id="IPR012337">
    <property type="entry name" value="RNaseH-like_sf"/>
</dbReference>
<protein>
    <recommendedName>
        <fullName evidence="3">Exonuclease domain-containing protein</fullName>
    </recommendedName>
</protein>
<dbReference type="EMBL" id="PDUG01000009">
    <property type="protein sequence ID" value="PIC14060.1"/>
    <property type="molecule type" value="Genomic_DNA"/>
</dbReference>
<evidence type="ECO:0008006" key="3">
    <source>
        <dbReference type="Google" id="ProtNLM"/>
    </source>
</evidence>
<accession>A0A2G5SG84</accession>